<reference evidence="2 3" key="1">
    <citation type="submission" date="2020-08" db="EMBL/GenBank/DDBJ databases">
        <title>Genomic Encyclopedia of Type Strains, Phase IV (KMG-IV): sequencing the most valuable type-strain genomes for metagenomic binning, comparative biology and taxonomic classification.</title>
        <authorList>
            <person name="Goeker M."/>
        </authorList>
    </citation>
    <scope>NUCLEOTIDE SEQUENCE [LARGE SCALE GENOMIC DNA]</scope>
    <source>
        <strain evidence="2 3">DSM 44197</strain>
    </source>
</reference>
<comment type="caution">
    <text evidence="2">The sequence shown here is derived from an EMBL/GenBank/DDBJ whole genome shotgun (WGS) entry which is preliminary data.</text>
</comment>
<gene>
    <name evidence="2" type="ORF">HNR61_009088</name>
</gene>
<evidence type="ECO:0000256" key="1">
    <source>
        <dbReference type="SAM" id="MobiDB-lite"/>
    </source>
</evidence>
<dbReference type="AlphaFoldDB" id="A0A7W3LZU7"/>
<dbReference type="RefSeq" id="WP_182849226.1">
    <property type="nucleotide sequence ID" value="NZ_BAAALP010000064.1"/>
</dbReference>
<accession>A0A7W3LZU7</accession>
<feature type="region of interest" description="Disordered" evidence="1">
    <location>
        <begin position="14"/>
        <end position="57"/>
    </location>
</feature>
<organism evidence="2 3">
    <name type="scientific">Actinomadura namibiensis</name>
    <dbReference type="NCBI Taxonomy" id="182080"/>
    <lineage>
        <taxon>Bacteria</taxon>
        <taxon>Bacillati</taxon>
        <taxon>Actinomycetota</taxon>
        <taxon>Actinomycetes</taxon>
        <taxon>Streptosporangiales</taxon>
        <taxon>Thermomonosporaceae</taxon>
        <taxon>Actinomadura</taxon>
    </lineage>
</organism>
<protein>
    <submittedName>
        <fullName evidence="2">Uncharacterized protein</fullName>
    </submittedName>
</protein>
<name>A0A7W3LZU7_ACTNM</name>
<dbReference type="EMBL" id="JACJIA010000023">
    <property type="protein sequence ID" value="MBA8957395.1"/>
    <property type="molecule type" value="Genomic_DNA"/>
</dbReference>
<feature type="compositionally biased region" description="Basic and acidic residues" evidence="1">
    <location>
        <begin position="16"/>
        <end position="35"/>
    </location>
</feature>
<proteinExistence type="predicted"/>
<sequence>MALLLGVAAMHTLGRSGHEDPAADRARAGHSHAVEHPNLTPSAAFETHGHAAGHEDGGVGSSDPFTVCFAALVAIGCALLPRHAPARPRRRTGSRCPAATTPRGPPPVRPLLTRAVVLRV</sequence>
<evidence type="ECO:0000313" key="2">
    <source>
        <dbReference type="EMBL" id="MBA8957395.1"/>
    </source>
</evidence>
<keyword evidence="3" id="KW-1185">Reference proteome</keyword>
<dbReference type="InterPro" id="IPR046151">
    <property type="entry name" value="DUF6153"/>
</dbReference>
<dbReference type="Proteomes" id="UP000572680">
    <property type="component" value="Unassembled WGS sequence"/>
</dbReference>
<dbReference type="Pfam" id="PF19650">
    <property type="entry name" value="DUF6153"/>
    <property type="match status" value="1"/>
</dbReference>
<evidence type="ECO:0000313" key="3">
    <source>
        <dbReference type="Proteomes" id="UP000572680"/>
    </source>
</evidence>
<feature type="compositionally biased region" description="Basic and acidic residues" evidence="1">
    <location>
        <begin position="47"/>
        <end position="57"/>
    </location>
</feature>
<feature type="compositionally biased region" description="Basic residues" evidence="1">
    <location>
        <begin position="84"/>
        <end position="93"/>
    </location>
</feature>
<feature type="region of interest" description="Disordered" evidence="1">
    <location>
        <begin position="83"/>
        <end position="109"/>
    </location>
</feature>